<dbReference type="OrthoDB" id="8448599at2"/>
<gene>
    <name evidence="1" type="ORF">RU07_18705</name>
</gene>
<dbReference type="EMBL" id="JXQV01000027">
    <property type="protein sequence ID" value="KIP99508.1"/>
    <property type="molecule type" value="Genomic_DNA"/>
</dbReference>
<protein>
    <submittedName>
        <fullName evidence="1">Uncharacterized protein</fullName>
    </submittedName>
</protein>
<accession>A0A0D0JVC4</accession>
<evidence type="ECO:0000313" key="2">
    <source>
        <dbReference type="Proteomes" id="UP000035017"/>
    </source>
</evidence>
<evidence type="ECO:0000313" key="1">
    <source>
        <dbReference type="EMBL" id="KIP99508.1"/>
    </source>
</evidence>
<sequence length="204" mass="22102">MSDLSTTHSSSSYYSIPLDGELDDYSGAGSWRGHADRGAIGGAVAFSGSMANGNGIGQSAALGGIGFAGGAAASMYNGGFSGRGNSSGRVICTHFYRRGMLDREVWLADMEFTYKNLSAQTARGYHHWAIPYVRLMRRSPLAERVMLPLAKARALELAYQMGQRDSGSYFGKLLRLIGEPICYVIGYFVEQKEWESLWADAAAK</sequence>
<dbReference type="AlphaFoldDB" id="A0A0D0JVC4"/>
<name>A0A0D0JVC4_AGRTU</name>
<comment type="caution">
    <text evidence="1">The sequence shown here is derived from an EMBL/GenBank/DDBJ whole genome shotgun (WGS) entry which is preliminary data.</text>
</comment>
<reference evidence="1 2" key="1">
    <citation type="submission" date="2014-12" db="EMBL/GenBank/DDBJ databases">
        <title>16Stimator: statistical estimation of ribosomal gene copy numbers from draft genome assemblies.</title>
        <authorList>
            <person name="Perisin M.A."/>
            <person name="Vetter M."/>
            <person name="Gilbert J.A."/>
            <person name="Bergelson J."/>
        </authorList>
    </citation>
    <scope>NUCLEOTIDE SEQUENCE [LARGE SCALE GENOMIC DNA]</scope>
    <source>
        <strain evidence="1 2">MEJ076</strain>
    </source>
</reference>
<dbReference type="Proteomes" id="UP000035017">
    <property type="component" value="Unassembled WGS sequence"/>
</dbReference>
<organism evidence="1 2">
    <name type="scientific">Agrobacterium tumefaciens</name>
    <dbReference type="NCBI Taxonomy" id="358"/>
    <lineage>
        <taxon>Bacteria</taxon>
        <taxon>Pseudomonadati</taxon>
        <taxon>Pseudomonadota</taxon>
        <taxon>Alphaproteobacteria</taxon>
        <taxon>Hyphomicrobiales</taxon>
        <taxon>Rhizobiaceae</taxon>
        <taxon>Rhizobium/Agrobacterium group</taxon>
        <taxon>Agrobacterium</taxon>
        <taxon>Agrobacterium tumefaciens complex</taxon>
    </lineage>
</organism>
<proteinExistence type="predicted"/>